<reference evidence="3" key="1">
    <citation type="submission" date="2017-03" db="EMBL/GenBank/DDBJ databases">
        <title>Phytopthora megakarya and P. palmivora, two closely related causual agents of cacao black pod achieved similar genome size and gene model numbers by different mechanisms.</title>
        <authorList>
            <person name="Ali S."/>
            <person name="Shao J."/>
            <person name="Larry D.J."/>
            <person name="Kronmiller B."/>
            <person name="Shen D."/>
            <person name="Strem M.D."/>
            <person name="Melnick R.L."/>
            <person name="Guiltinan M.J."/>
            <person name="Tyler B.M."/>
            <person name="Meinhardt L.W."/>
            <person name="Bailey B.A."/>
        </authorList>
    </citation>
    <scope>NUCLEOTIDE SEQUENCE [LARGE SCALE GENOMIC DNA]</scope>
    <source>
        <strain evidence="3">zdho120</strain>
    </source>
</reference>
<feature type="compositionally biased region" description="Basic and acidic residues" evidence="1">
    <location>
        <begin position="109"/>
        <end position="119"/>
    </location>
</feature>
<evidence type="ECO:0000313" key="2">
    <source>
        <dbReference type="EMBL" id="OWZ11941.1"/>
    </source>
</evidence>
<keyword evidence="3" id="KW-1185">Reference proteome</keyword>
<feature type="compositionally biased region" description="Basic and acidic residues" evidence="1">
    <location>
        <begin position="27"/>
        <end position="56"/>
    </location>
</feature>
<dbReference type="Proteomes" id="UP000198211">
    <property type="component" value="Unassembled WGS sequence"/>
</dbReference>
<gene>
    <name evidence="2" type="ORF">PHMEG_00014968</name>
</gene>
<dbReference type="EMBL" id="NBNE01001987">
    <property type="protein sequence ID" value="OWZ11941.1"/>
    <property type="molecule type" value="Genomic_DNA"/>
</dbReference>
<name>A0A225W2G6_9STRA</name>
<evidence type="ECO:0000256" key="1">
    <source>
        <dbReference type="SAM" id="MobiDB-lite"/>
    </source>
</evidence>
<evidence type="ECO:0000313" key="3">
    <source>
        <dbReference type="Proteomes" id="UP000198211"/>
    </source>
</evidence>
<feature type="region of interest" description="Disordered" evidence="1">
    <location>
        <begin position="1"/>
        <end position="119"/>
    </location>
</feature>
<organism evidence="2 3">
    <name type="scientific">Phytophthora megakarya</name>
    <dbReference type="NCBI Taxonomy" id="4795"/>
    <lineage>
        <taxon>Eukaryota</taxon>
        <taxon>Sar</taxon>
        <taxon>Stramenopiles</taxon>
        <taxon>Oomycota</taxon>
        <taxon>Peronosporomycetes</taxon>
        <taxon>Peronosporales</taxon>
        <taxon>Peronosporaceae</taxon>
        <taxon>Phytophthora</taxon>
    </lineage>
</organism>
<comment type="caution">
    <text evidence="2">The sequence shown here is derived from an EMBL/GenBank/DDBJ whole genome shotgun (WGS) entry which is preliminary data.</text>
</comment>
<protein>
    <submittedName>
        <fullName evidence="2">Uncharacterized protein</fullName>
    </submittedName>
</protein>
<accession>A0A225W2G6</accession>
<sequence>MQKEGGRDGSASGEPVRSSRRVQGLLPEEHRTLDEVERDNRKRNAALRKADQEARDASTSGEPEADSADSDAHQASSAKDSEDGSAEASEAGPGKSDLEDDPQVESSESSDRSQDSGSD</sequence>
<dbReference type="AlphaFoldDB" id="A0A225W2G6"/>
<proteinExistence type="predicted"/>